<dbReference type="InterPro" id="IPR006860">
    <property type="entry name" value="FecR"/>
</dbReference>
<dbReference type="InterPro" id="IPR032623">
    <property type="entry name" value="FecR_N"/>
</dbReference>
<organism evidence="3 4">
    <name type="scientific">Vibrio harveyi</name>
    <name type="common">Beneckea harveyi</name>
    <dbReference type="NCBI Taxonomy" id="669"/>
    <lineage>
        <taxon>Bacteria</taxon>
        <taxon>Pseudomonadati</taxon>
        <taxon>Pseudomonadota</taxon>
        <taxon>Gammaproteobacteria</taxon>
        <taxon>Vibrionales</taxon>
        <taxon>Vibrionaceae</taxon>
        <taxon>Vibrio</taxon>
    </lineage>
</organism>
<dbReference type="InterPro" id="IPR012373">
    <property type="entry name" value="Ferrdict_sens_TM"/>
</dbReference>
<dbReference type="PIRSF" id="PIRSF018266">
    <property type="entry name" value="FecR"/>
    <property type="match status" value="1"/>
</dbReference>
<dbReference type="EMBL" id="AJSR01002630">
    <property type="protein sequence ID" value="EKM28207.1"/>
    <property type="molecule type" value="Genomic_DNA"/>
</dbReference>
<evidence type="ECO:0000313" key="4">
    <source>
        <dbReference type="Proteomes" id="UP000008367"/>
    </source>
</evidence>
<name>A0A454CP88_VIBHA</name>
<proteinExistence type="predicted"/>
<dbReference type="Proteomes" id="UP000008367">
    <property type="component" value="Unassembled WGS sequence"/>
</dbReference>
<feature type="domain" description="FecR N-terminal" evidence="2">
    <location>
        <begin position="10"/>
        <end position="52"/>
    </location>
</feature>
<comment type="caution">
    <text evidence="3">The sequence shown here is derived from an EMBL/GenBank/DDBJ whole genome shotgun (WGS) entry which is preliminary data.</text>
</comment>
<dbReference type="Gene3D" id="2.60.120.1440">
    <property type="match status" value="1"/>
</dbReference>
<dbReference type="AlphaFoldDB" id="A0A454CP88"/>
<gene>
    <name evidence="3" type="ORF">VCHENC02_5875</name>
</gene>
<evidence type="ECO:0000259" key="2">
    <source>
        <dbReference type="Pfam" id="PF16220"/>
    </source>
</evidence>
<dbReference type="GO" id="GO:0016989">
    <property type="term" value="F:sigma factor antagonist activity"/>
    <property type="evidence" value="ECO:0007669"/>
    <property type="project" value="TreeGrafter"/>
</dbReference>
<dbReference type="PANTHER" id="PTHR30273">
    <property type="entry name" value="PERIPLASMIC SIGNAL SENSOR AND SIGMA FACTOR ACTIVATOR FECR-RELATED"/>
    <property type="match status" value="1"/>
</dbReference>
<dbReference type="Pfam" id="PF16220">
    <property type="entry name" value="DUF4880"/>
    <property type="match status" value="1"/>
</dbReference>
<sequence length="312" mass="35283">MEQVSRESIEQASLWMARLWADDVTQQDRDAFDSWRSAHPDNAYAWQQLEELQRKFTGIPNSPISRKVLAPKQRGLNRRQVLMLGGLSLGTLSLMMSTHTSLPNGAEYTTATGEVKDILLSDGTQMAMNTATRVFVDFNQQERRLHLLEGEIMVTSSHHLTPFHVTTPQGRVVPIGTRFTVQKRDDDTLVSVYEGEVALYPLLGMGAQHLLAGENAHFTQRETSNIQKNLSDDALWLEQKIMAQGMPLTEFITELSRYRRGILSVDPQLSSLKLTGVFSTKNVDKTLFNISQILPIEIRYRTPMWVSVKAKP</sequence>
<evidence type="ECO:0000259" key="1">
    <source>
        <dbReference type="Pfam" id="PF04773"/>
    </source>
</evidence>
<dbReference type="RefSeq" id="WP_009703531.1">
    <property type="nucleotide sequence ID" value="NZ_BJKR01000013.1"/>
</dbReference>
<dbReference type="PANTHER" id="PTHR30273:SF2">
    <property type="entry name" value="PROTEIN FECR"/>
    <property type="match status" value="1"/>
</dbReference>
<feature type="domain" description="FecR protein" evidence="1">
    <location>
        <begin position="107"/>
        <end position="197"/>
    </location>
</feature>
<dbReference type="STRING" id="669.AL538_19475"/>
<dbReference type="GeneID" id="83584277"/>
<dbReference type="Pfam" id="PF04773">
    <property type="entry name" value="FecR"/>
    <property type="match status" value="1"/>
</dbReference>
<evidence type="ECO:0000313" key="3">
    <source>
        <dbReference type="EMBL" id="EKM28207.1"/>
    </source>
</evidence>
<protein>
    <submittedName>
        <fullName evidence="3">FecR family protein</fullName>
    </submittedName>
</protein>
<reference evidence="3 4" key="1">
    <citation type="submission" date="2012-10" db="EMBL/GenBank/DDBJ databases">
        <title>Genome sequence of Vibrio Cholerae HENC-02.</title>
        <authorList>
            <person name="Eppinger M."/>
            <person name="Hasan N.A."/>
            <person name="Sengamalay N."/>
            <person name="Hine E."/>
            <person name="Su Q."/>
            <person name="Daugherty S.C."/>
            <person name="Young S."/>
            <person name="Sadzewicz L."/>
            <person name="Tallon L."/>
            <person name="Cebula T.A."/>
            <person name="Ravel J."/>
            <person name="Colwell R.R."/>
        </authorList>
    </citation>
    <scope>NUCLEOTIDE SEQUENCE [LARGE SCALE GENOMIC DNA]</scope>
    <source>
        <strain evidence="3 4">HENC-02</strain>
    </source>
</reference>
<accession>A0A454CP88</accession>